<reference evidence="1" key="1">
    <citation type="submission" date="2021-06" db="EMBL/GenBank/DDBJ databases">
        <title>Sequencing of actinobacteria type strains.</title>
        <authorList>
            <person name="Nguyen G.-S."/>
            <person name="Wentzel A."/>
        </authorList>
    </citation>
    <scope>NUCLEOTIDE SEQUENCE</scope>
    <source>
        <strain evidence="1">P38-E01</strain>
    </source>
</reference>
<dbReference type="EMBL" id="JAELVF020000003">
    <property type="protein sequence ID" value="MBU7600345.1"/>
    <property type="molecule type" value="Genomic_DNA"/>
</dbReference>
<organism evidence="1 2">
    <name type="scientific">Streptomyces tardus</name>
    <dbReference type="NCBI Taxonomy" id="2780544"/>
    <lineage>
        <taxon>Bacteria</taxon>
        <taxon>Bacillati</taxon>
        <taxon>Actinomycetota</taxon>
        <taxon>Actinomycetes</taxon>
        <taxon>Kitasatosporales</taxon>
        <taxon>Streptomycetaceae</taxon>
        <taxon>Streptomyces</taxon>
    </lineage>
</organism>
<dbReference type="Proteomes" id="UP000694501">
    <property type="component" value="Unassembled WGS sequence"/>
</dbReference>
<gene>
    <name evidence="1" type="ORF">JGS22_022605</name>
</gene>
<keyword evidence="2" id="KW-1185">Reference proteome</keyword>
<evidence type="ECO:0000313" key="1">
    <source>
        <dbReference type="EMBL" id="MBU7600345.1"/>
    </source>
</evidence>
<comment type="caution">
    <text evidence="1">The sequence shown here is derived from an EMBL/GenBank/DDBJ whole genome shotgun (WGS) entry which is preliminary data.</text>
</comment>
<protein>
    <submittedName>
        <fullName evidence="1">Uncharacterized protein</fullName>
    </submittedName>
</protein>
<sequence>MDAFTASLLQRIKSTEDDLHRARESGDEFLAEVEEAELDDLRRLANEHGVEVSA</sequence>
<accession>A0A949JKF1</accession>
<dbReference type="AlphaFoldDB" id="A0A949JKF1"/>
<name>A0A949JKF1_9ACTN</name>
<evidence type="ECO:0000313" key="2">
    <source>
        <dbReference type="Proteomes" id="UP000694501"/>
    </source>
</evidence>
<dbReference type="RefSeq" id="WP_211038896.1">
    <property type="nucleotide sequence ID" value="NZ_JAELVF020000003.1"/>
</dbReference>
<proteinExistence type="predicted"/>